<dbReference type="SMART" id="SM00353">
    <property type="entry name" value="HLH"/>
    <property type="match status" value="1"/>
</dbReference>
<dbReference type="Gene3D" id="4.10.280.10">
    <property type="entry name" value="Helix-loop-helix DNA-binding domain"/>
    <property type="match status" value="1"/>
</dbReference>
<dbReference type="Proteomes" id="UP001162164">
    <property type="component" value="Unassembled WGS sequence"/>
</dbReference>
<evidence type="ECO:0000256" key="6">
    <source>
        <dbReference type="SAM" id="Coils"/>
    </source>
</evidence>
<keyword evidence="5" id="KW-0539">Nucleus</keyword>
<dbReference type="Pfam" id="PF00010">
    <property type="entry name" value="HLH"/>
    <property type="match status" value="1"/>
</dbReference>
<accession>A0ABQ9JK45</accession>
<evidence type="ECO:0000313" key="8">
    <source>
        <dbReference type="EMBL" id="KAJ8978343.1"/>
    </source>
</evidence>
<dbReference type="EMBL" id="JAPWTJ010000448">
    <property type="protein sequence ID" value="KAJ8978343.1"/>
    <property type="molecule type" value="Genomic_DNA"/>
</dbReference>
<reference evidence="8" key="1">
    <citation type="journal article" date="2023" name="Insect Mol. Biol.">
        <title>Genome sequencing provides insights into the evolution of gene families encoding plant cell wall-degrading enzymes in longhorned beetles.</title>
        <authorList>
            <person name="Shin N.R."/>
            <person name="Okamura Y."/>
            <person name="Kirsch R."/>
            <person name="Pauchet Y."/>
        </authorList>
    </citation>
    <scope>NUCLEOTIDE SEQUENCE</scope>
    <source>
        <strain evidence="8">MMC_N1</strain>
    </source>
</reference>
<dbReference type="CDD" id="cd11402">
    <property type="entry name" value="bHLHzip_Mnt"/>
    <property type="match status" value="1"/>
</dbReference>
<dbReference type="InterPro" id="IPR011598">
    <property type="entry name" value="bHLH_dom"/>
</dbReference>
<keyword evidence="2" id="KW-0805">Transcription regulation</keyword>
<evidence type="ECO:0000256" key="4">
    <source>
        <dbReference type="ARBA" id="ARBA00023163"/>
    </source>
</evidence>
<name>A0ABQ9JK45_9CUCU</name>
<keyword evidence="4" id="KW-0804">Transcription</keyword>
<evidence type="ECO:0000256" key="2">
    <source>
        <dbReference type="ARBA" id="ARBA00023015"/>
    </source>
</evidence>
<evidence type="ECO:0000313" key="9">
    <source>
        <dbReference type="Proteomes" id="UP001162164"/>
    </source>
</evidence>
<evidence type="ECO:0000259" key="7">
    <source>
        <dbReference type="PROSITE" id="PS50888"/>
    </source>
</evidence>
<dbReference type="InterPro" id="IPR036638">
    <property type="entry name" value="HLH_DNA-bd_sf"/>
</dbReference>
<evidence type="ECO:0000256" key="1">
    <source>
        <dbReference type="ARBA" id="ARBA00004123"/>
    </source>
</evidence>
<comment type="subcellular location">
    <subcellularLocation>
        <location evidence="1">Nucleus</location>
    </subcellularLocation>
</comment>
<proteinExistence type="predicted"/>
<dbReference type="SUPFAM" id="SSF47459">
    <property type="entry name" value="HLH, helix-loop-helix DNA-binding domain"/>
    <property type="match status" value="1"/>
</dbReference>
<comment type="caution">
    <text evidence="8">The sequence shown here is derived from an EMBL/GenBank/DDBJ whole genome shotgun (WGS) entry which is preliminary data.</text>
</comment>
<sequence>MVPGPNRNTIKHPQSKSIGMSSKLSTLLEAARFLELQEQQHRATVEAALATIKPATTTTHSAPQNTLQSVVIAQSNFKAIMTTASSQPAVVISSNNVSSSLVQAPITFTSSTPAQVVKKIDQDGQVTSTTVPQVPRNRVLHNSFDIINPLVIDEANGIESKRKQPPLVFRAGTREVHNKLEKHRRAHLKECFDILKKQLPTAQDEKKTSNLSILHSALRYIQTLKRRERELEHEMERLAREKISAQQRLALLPDITSISATPNASNALTEVTTTIIETRNDLVTTGSSHQNGGANGVNEKIAIPILAKTNIPVVTQSISSIKEISQQPVQTTALSVLPMTYPVNQGLVLQKVAIVPKGLDGLAPLVSTHFITTPQQINGKVVPLTQYLVKPVVVVSTASPRPSYLTVYLYLLKKPNVERFFHLNTTDLVLRQTEPTNDINTKGNSSLSGTPE</sequence>
<keyword evidence="9" id="KW-1185">Reference proteome</keyword>
<dbReference type="PROSITE" id="PS50888">
    <property type="entry name" value="BHLH"/>
    <property type="match status" value="1"/>
</dbReference>
<organism evidence="8 9">
    <name type="scientific">Molorchus minor</name>
    <dbReference type="NCBI Taxonomy" id="1323400"/>
    <lineage>
        <taxon>Eukaryota</taxon>
        <taxon>Metazoa</taxon>
        <taxon>Ecdysozoa</taxon>
        <taxon>Arthropoda</taxon>
        <taxon>Hexapoda</taxon>
        <taxon>Insecta</taxon>
        <taxon>Pterygota</taxon>
        <taxon>Neoptera</taxon>
        <taxon>Endopterygota</taxon>
        <taxon>Coleoptera</taxon>
        <taxon>Polyphaga</taxon>
        <taxon>Cucujiformia</taxon>
        <taxon>Chrysomeloidea</taxon>
        <taxon>Cerambycidae</taxon>
        <taxon>Lamiinae</taxon>
        <taxon>Monochamini</taxon>
        <taxon>Molorchus</taxon>
    </lineage>
</organism>
<evidence type="ECO:0000256" key="5">
    <source>
        <dbReference type="ARBA" id="ARBA00023242"/>
    </source>
</evidence>
<dbReference type="PANTHER" id="PTHR11969">
    <property type="entry name" value="MAX DIMERIZATION, MAD"/>
    <property type="match status" value="1"/>
</dbReference>
<feature type="domain" description="BHLH" evidence="7">
    <location>
        <begin position="172"/>
        <end position="224"/>
    </location>
</feature>
<keyword evidence="3" id="KW-0238">DNA-binding</keyword>
<dbReference type="PANTHER" id="PTHR11969:SF99">
    <property type="entry name" value="MAX-BINDING PROTEIN MNT"/>
    <property type="match status" value="1"/>
</dbReference>
<evidence type="ECO:0000256" key="3">
    <source>
        <dbReference type="ARBA" id="ARBA00023125"/>
    </source>
</evidence>
<protein>
    <recommendedName>
        <fullName evidence="7">BHLH domain-containing protein</fullName>
    </recommendedName>
</protein>
<gene>
    <name evidence="8" type="ORF">NQ317_002652</name>
</gene>
<feature type="coiled-coil region" evidence="6">
    <location>
        <begin position="221"/>
        <end position="248"/>
    </location>
</feature>
<keyword evidence="6" id="KW-0175">Coiled coil</keyword>